<comment type="similarity">
    <text evidence="2 5">Belongs to the GMC oxidoreductase family.</text>
</comment>
<comment type="cofactor">
    <cofactor evidence="1">
        <name>FAD</name>
        <dbReference type="ChEBI" id="CHEBI:57692"/>
    </cofactor>
</comment>
<evidence type="ECO:0000313" key="8">
    <source>
        <dbReference type="EMBL" id="MFD1046658.1"/>
    </source>
</evidence>
<evidence type="ECO:0000256" key="2">
    <source>
        <dbReference type="ARBA" id="ARBA00010790"/>
    </source>
</evidence>
<comment type="caution">
    <text evidence="8">The sequence shown here is derived from an EMBL/GenBank/DDBJ whole genome shotgun (WGS) entry which is preliminary data.</text>
</comment>
<protein>
    <submittedName>
        <fullName evidence="8">GMC family oxidoreductase N-terminal domain-containing protein</fullName>
    </submittedName>
</protein>
<proteinExistence type="inferred from homology"/>
<dbReference type="Proteomes" id="UP001597045">
    <property type="component" value="Unassembled WGS sequence"/>
</dbReference>
<keyword evidence="3 5" id="KW-0285">Flavoprotein</keyword>
<keyword evidence="9" id="KW-1185">Reference proteome</keyword>
<dbReference type="InterPro" id="IPR012132">
    <property type="entry name" value="GMC_OxRdtase"/>
</dbReference>
<evidence type="ECO:0000256" key="6">
    <source>
        <dbReference type="SAM" id="MobiDB-lite"/>
    </source>
</evidence>
<evidence type="ECO:0000256" key="1">
    <source>
        <dbReference type="ARBA" id="ARBA00001974"/>
    </source>
</evidence>
<evidence type="ECO:0000256" key="3">
    <source>
        <dbReference type="ARBA" id="ARBA00022630"/>
    </source>
</evidence>
<evidence type="ECO:0000313" key="9">
    <source>
        <dbReference type="Proteomes" id="UP001597045"/>
    </source>
</evidence>
<dbReference type="PANTHER" id="PTHR11552">
    <property type="entry name" value="GLUCOSE-METHANOL-CHOLINE GMC OXIDOREDUCTASE"/>
    <property type="match status" value="1"/>
</dbReference>
<dbReference type="InterPro" id="IPR036188">
    <property type="entry name" value="FAD/NAD-bd_sf"/>
</dbReference>
<gene>
    <name evidence="8" type="ORF">ACFQ1S_14405</name>
</gene>
<name>A0ABW3M867_9PSEU</name>
<dbReference type="PROSITE" id="PS00623">
    <property type="entry name" value="GMC_OXRED_1"/>
    <property type="match status" value="1"/>
</dbReference>
<evidence type="ECO:0000256" key="5">
    <source>
        <dbReference type="RuleBase" id="RU003968"/>
    </source>
</evidence>
<reference evidence="9" key="1">
    <citation type="journal article" date="2019" name="Int. J. Syst. Evol. Microbiol.">
        <title>The Global Catalogue of Microorganisms (GCM) 10K type strain sequencing project: providing services to taxonomists for standard genome sequencing and annotation.</title>
        <authorList>
            <consortium name="The Broad Institute Genomics Platform"/>
            <consortium name="The Broad Institute Genome Sequencing Center for Infectious Disease"/>
            <person name="Wu L."/>
            <person name="Ma J."/>
        </authorList>
    </citation>
    <scope>NUCLEOTIDE SEQUENCE [LARGE SCALE GENOMIC DNA]</scope>
    <source>
        <strain evidence="9">JCM 31486</strain>
    </source>
</reference>
<organism evidence="8 9">
    <name type="scientific">Kibdelosporangium lantanae</name>
    <dbReference type="NCBI Taxonomy" id="1497396"/>
    <lineage>
        <taxon>Bacteria</taxon>
        <taxon>Bacillati</taxon>
        <taxon>Actinomycetota</taxon>
        <taxon>Actinomycetes</taxon>
        <taxon>Pseudonocardiales</taxon>
        <taxon>Pseudonocardiaceae</taxon>
        <taxon>Kibdelosporangium</taxon>
    </lineage>
</organism>
<sequence>MYDYVIVGAGSAGCVLAARLSEDPDVTVCVIEAGPADTSQNIHVPVGSPQLFRSDVDWDYDTHLEPYCDGRRMYLPRGRVLGGSSSLNGMVYIRGSREHYDAWAQPGWGFDDLLPYFKRAEDNERGRNHSGGKQGGHTTPQLGRVQLGGPHRNDVAGEYQLA</sequence>
<dbReference type="EMBL" id="JBHTIS010000744">
    <property type="protein sequence ID" value="MFD1046658.1"/>
    <property type="molecule type" value="Genomic_DNA"/>
</dbReference>
<feature type="region of interest" description="Disordered" evidence="6">
    <location>
        <begin position="123"/>
        <end position="162"/>
    </location>
</feature>
<keyword evidence="4 5" id="KW-0274">FAD</keyword>
<dbReference type="SUPFAM" id="SSF51905">
    <property type="entry name" value="FAD/NAD(P)-binding domain"/>
    <property type="match status" value="1"/>
</dbReference>
<dbReference type="PANTHER" id="PTHR11552:SF147">
    <property type="entry name" value="CHOLINE DEHYDROGENASE, MITOCHONDRIAL"/>
    <property type="match status" value="1"/>
</dbReference>
<dbReference type="InterPro" id="IPR000172">
    <property type="entry name" value="GMC_OxRdtase_N"/>
</dbReference>
<evidence type="ECO:0000259" key="7">
    <source>
        <dbReference type="PROSITE" id="PS00623"/>
    </source>
</evidence>
<accession>A0ABW3M867</accession>
<evidence type="ECO:0000256" key="4">
    <source>
        <dbReference type="ARBA" id="ARBA00022827"/>
    </source>
</evidence>
<dbReference type="Gene3D" id="3.30.560.10">
    <property type="entry name" value="Glucose Oxidase, domain 3"/>
    <property type="match status" value="1"/>
</dbReference>
<dbReference type="Pfam" id="PF00732">
    <property type="entry name" value="GMC_oxred_N"/>
    <property type="match status" value="1"/>
</dbReference>
<dbReference type="Gene3D" id="3.50.50.60">
    <property type="entry name" value="FAD/NAD(P)-binding domain"/>
    <property type="match status" value="1"/>
</dbReference>
<feature type="domain" description="Glucose-methanol-choline oxidoreductase N-terminal" evidence="7">
    <location>
        <begin position="78"/>
        <end position="101"/>
    </location>
</feature>